<sequence>MPSSADLHTGNFQQGGYTVKRDELKSIIPDITDDQVNQLMAIHGADIERHKQQLATLTAELEEAKGKYHETADRLAGLDAEYKAKAEAAEQAAAEKLDGMQREFEFQSAAMMAMSEIKFTSKSAKKTFMRELRERNFPIQEGKIIGFDEFFAEARQADPAAFSSSGYPVIRDGGEPMHPVTVPVDPAEAFGEFVENSLSGKPWAEPGGWERIV</sequence>
<dbReference type="EMBL" id="JXXK01000002">
    <property type="protein sequence ID" value="KJF41130.1"/>
    <property type="molecule type" value="Genomic_DNA"/>
</dbReference>
<evidence type="ECO:0000256" key="1">
    <source>
        <dbReference type="SAM" id="Coils"/>
    </source>
</evidence>
<keyword evidence="3" id="KW-1185">Reference proteome</keyword>
<feature type="coiled-coil region" evidence="1">
    <location>
        <begin position="47"/>
        <end position="103"/>
    </location>
</feature>
<protein>
    <submittedName>
        <fullName evidence="2">Uncharacterized protein</fullName>
    </submittedName>
</protein>
<dbReference type="AlphaFoldDB" id="A0A0D8J2C6"/>
<dbReference type="Pfam" id="PF06810">
    <property type="entry name" value="Phage_scaffold"/>
    <property type="match status" value="1"/>
</dbReference>
<gene>
    <name evidence="2" type="ORF">TQ39_02655</name>
</gene>
<organism evidence="2 3">
    <name type="scientific">Ruthenibacterium lactatiformans</name>
    <dbReference type="NCBI Taxonomy" id="1550024"/>
    <lineage>
        <taxon>Bacteria</taxon>
        <taxon>Bacillati</taxon>
        <taxon>Bacillota</taxon>
        <taxon>Clostridia</taxon>
        <taxon>Eubacteriales</taxon>
        <taxon>Oscillospiraceae</taxon>
        <taxon>Ruthenibacterium</taxon>
    </lineage>
</organism>
<name>A0A0D8J2C6_9FIRM</name>
<evidence type="ECO:0000313" key="2">
    <source>
        <dbReference type="EMBL" id="KJF41130.1"/>
    </source>
</evidence>
<dbReference type="InterPro" id="IPR009636">
    <property type="entry name" value="SCAF"/>
</dbReference>
<reference evidence="2" key="1">
    <citation type="submission" date="2015-02" db="EMBL/GenBank/DDBJ databases">
        <title>A novel member of the family Ruminococcaceae isolated from human feces.</title>
        <authorList>
            <person name="Shkoporov A.N."/>
            <person name="Chaplin A.V."/>
            <person name="Motuzova O.V."/>
            <person name="Kafarskaia L.I."/>
            <person name="Khokhlova E.V."/>
            <person name="Efimov B.A."/>
        </authorList>
    </citation>
    <scope>NUCLEOTIDE SEQUENCE [LARGE SCALE GENOMIC DNA]</scope>
    <source>
        <strain evidence="2">585-1</strain>
    </source>
</reference>
<keyword evidence="1" id="KW-0175">Coiled coil</keyword>
<comment type="caution">
    <text evidence="2">The sequence shown here is derived from an EMBL/GenBank/DDBJ whole genome shotgun (WGS) entry which is preliminary data.</text>
</comment>
<dbReference type="Proteomes" id="UP000032483">
    <property type="component" value="Unassembled WGS sequence"/>
</dbReference>
<proteinExistence type="predicted"/>
<accession>A0A0D8J2C6</accession>
<evidence type="ECO:0000313" key="3">
    <source>
        <dbReference type="Proteomes" id="UP000032483"/>
    </source>
</evidence>